<proteinExistence type="predicted"/>
<evidence type="ECO:0000256" key="2">
    <source>
        <dbReference type="SAM" id="SignalP"/>
    </source>
</evidence>
<dbReference type="InterPro" id="IPR051802">
    <property type="entry name" value="YfhM-like"/>
</dbReference>
<keyword evidence="4" id="KW-1185">Reference proteome</keyword>
<feature type="signal peptide" evidence="2">
    <location>
        <begin position="1"/>
        <end position="16"/>
    </location>
</feature>
<evidence type="ECO:0000256" key="1">
    <source>
        <dbReference type="SAM" id="MobiDB-lite"/>
    </source>
</evidence>
<reference evidence="3 4" key="1">
    <citation type="submission" date="2020-04" db="EMBL/GenBank/DDBJ databases">
        <title>Perkinsus chesapeaki whole genome sequence.</title>
        <authorList>
            <person name="Bogema D.R."/>
        </authorList>
    </citation>
    <scope>NUCLEOTIDE SEQUENCE [LARGE SCALE GENOMIC DNA]</scope>
    <source>
        <strain evidence="3">ATCC PRA-425</strain>
    </source>
</reference>
<gene>
    <name evidence="3" type="ORF">FOL47_005957</name>
</gene>
<comment type="caution">
    <text evidence="3">The sequence shown here is derived from an EMBL/GenBank/DDBJ whole genome shotgun (WGS) entry which is preliminary data.</text>
</comment>
<dbReference type="OrthoDB" id="430492at2759"/>
<dbReference type="Proteomes" id="UP000591131">
    <property type="component" value="Unassembled WGS sequence"/>
</dbReference>
<evidence type="ECO:0008006" key="5">
    <source>
        <dbReference type="Google" id="ProtNLM"/>
    </source>
</evidence>
<keyword evidence="2" id="KW-0732">Signal</keyword>
<dbReference type="PANTHER" id="PTHR40094">
    <property type="entry name" value="ALPHA-2-MACROGLOBULIN HOMOLOG"/>
    <property type="match status" value="1"/>
</dbReference>
<dbReference type="EMBL" id="JAAPAO010000033">
    <property type="protein sequence ID" value="KAF4676521.1"/>
    <property type="molecule type" value="Genomic_DNA"/>
</dbReference>
<feature type="chain" id="PRO_5029653359" description="Protein arginine methyltransferase 10" evidence="2">
    <location>
        <begin position="17"/>
        <end position="2014"/>
    </location>
</feature>
<sequence>MICLSLFLQIIGICQAGEVKLVSVTPSSNTILTYEPIQIVFSEAIIKFGTDLSSPTTQSQGYPIILESSGDTSPLDFGSWRWITTSILRFDANDERWPGDLAITAIMNTTFTSYKGGIITFGRDSPPSWKTQSLNFYISSVFSPLATTATEGAWQSNLGYLGYFNKYEIPPDSIITVWTDAPVDTTLVSRPGFIYCDGISVRYSKPPQTIPHHPCAIPGRHTNHTTCFNITLSTPLGPTEECKLTLSRTMPYDRHSGPWNGGQVSIVLSGIIPFNFVFYTPSQRGDMSSKRLSLAIQHGLRTGTNLTSIINTTPSVPGYTAMVRNSSRVVLSGHFKPGTEYSVKVVPRSYSFVDNLGMPLEGSYGHIFRMADERDDMYYPNNAYDVTQFPLKDSTQGYPMLTRNSTRWNVTACSVTPINLGEVLHTVFGLSRWGSTTTICRRKDDISIHTIQLKRGVTHLLNSTEINGLSNISVVSITDNSRQYPWYHRPRIIIRSDIQVLVSPVYMSAGAMVNNGVYSNISGIHIQLTSPLVAIIQLWGQEYARPLYVGNTNTMGYLFIPQCSSSSTSTSTCLQSDVIVVVLIDDEVVYIHPSRIYFNNMYGSGHDVVSDLEQRLYMTLVSDRAIYAPGEVITISGWIVSSSSTCLACQPRNIRQYVFNATLTWSSSSSLPKGEVAILVDDQGMVHPFNITVPKSAPLGSRPSVDITCRQHYIHTGTNSSVFQSECMLLGMDITDILIAEPRVPIAIMEFTPPSVITTHDTLTSDDLYITLATYSGTPLPNTTVQVTVKVIQPPYRDSVGPCDIGQQEGYTTYSVTYDTDENGEARLTLFDDTLTGPWQEGYIIEITAVSRDPLGAVLSCSGSISIKHPILSLDGLELSVTNPIPGIIFQAITYVTFTNNTRSSSSLDELSARAYATPSTTCRDATLSTDANKDDLIQISKSNCSVSVANALVECTMVLDDDNIANDYAIVVEVERDNTIDDDGPSSSSPVKVCKVIQSTPKVTTYAFNMESVKCTASLNNGLAATVGYSANEVQLSCANPYPNAEEDTFVWVTWPGGHSGLLTLDKGYYLNNTFTRIITVYNLTSLGNSITFSAYFWQTINTQLPFSLSLSDDRESGIIPHWGGSRYASGSAVLDISSQLALPYNKYRDTFSVHTDKDEEYLPGEEVTLSINGGVPNGRVILTVVDKGVLDLKPLNTPNTIQNVIGMMGTVTCSMMDSHSFISSSKTLSSNAYHLWSIAEDDPWINVDFDPYWIDNDYLPYLNTSIFEQQLGPGNYKADDNPVAAVAPRYNGRCGYREKDGIDDEVYYTSPLESGSVNNPLLDMPAPSDRSPGGAQDNNSPTNGQDATSAPPREATDTPKMVYYTTINLTSNGNATASFILPQHRQRYIINAYMIGYNDNDNITQLASTQSTITVSSPIYMEPYIPRALRITDEPFMGVAVIAPNYTVDELISMNLSVLIHNVSEEVFSPIDEDDDMSRKDVIIIPGNAGVPYALFKMPSMAILAFKEYKQYAATARQLWLKPAVDAIKDIINTYPHAKPYEDVARLYHATGATRLDGLPHPYDDIKSFTAMLEGPMDHSLTAWLLVKVSTSDISIQDAQTLLWNNIRISSSDTAYIAYPASASPLSDNLQALALHLAAISVKAQGEDIELLWRIGVWVGQGGIEGKWGIYNKGLSTETLIHAIQAFNAVDNSLTNDNAGLSLNVTVSEDGYIIWNTQLNKNITSSYLSYTNLPHLPFNTTLKWNVTGTGTALSFLTANILPRHPFQWPIDRGFMVKKFIQDMTPSGLEPLDDNIDSLNLDTAATGIEYSKRSSSSSSSTLMPCNSHWWLPCQRVTKRTGKDSVVWEVDGITASQEMTFKYLATANVPGDYALPQTKCYDITNPTYMGMSGHSRYEFTVTLPGVLSGLVLPLITEDMARRALLGDEGTDCVGKAPLENSWCDLSSGKWMCGMSSCDDIQAAVLQGECDEANKADGTVAYILERLPDPDSRADLRLLNVGGEDLDIASSSSSF</sequence>
<feature type="region of interest" description="Disordered" evidence="1">
    <location>
        <begin position="1311"/>
        <end position="1360"/>
    </location>
</feature>
<feature type="compositionally biased region" description="Polar residues" evidence="1">
    <location>
        <begin position="1338"/>
        <end position="1350"/>
    </location>
</feature>
<evidence type="ECO:0000313" key="3">
    <source>
        <dbReference type="EMBL" id="KAF4676521.1"/>
    </source>
</evidence>
<accession>A0A7J6N080</accession>
<name>A0A7J6N080_PERCH</name>
<evidence type="ECO:0000313" key="4">
    <source>
        <dbReference type="Proteomes" id="UP000591131"/>
    </source>
</evidence>
<dbReference type="GO" id="GO:0004866">
    <property type="term" value="F:endopeptidase inhibitor activity"/>
    <property type="evidence" value="ECO:0007669"/>
    <property type="project" value="TreeGrafter"/>
</dbReference>
<organism evidence="3 4">
    <name type="scientific">Perkinsus chesapeaki</name>
    <name type="common">Clam parasite</name>
    <name type="synonym">Perkinsus andrewsi</name>
    <dbReference type="NCBI Taxonomy" id="330153"/>
    <lineage>
        <taxon>Eukaryota</taxon>
        <taxon>Sar</taxon>
        <taxon>Alveolata</taxon>
        <taxon>Perkinsozoa</taxon>
        <taxon>Perkinsea</taxon>
        <taxon>Perkinsida</taxon>
        <taxon>Perkinsidae</taxon>
        <taxon>Perkinsus</taxon>
    </lineage>
</organism>
<protein>
    <recommendedName>
        <fullName evidence="5">Protein arginine methyltransferase 10</fullName>
    </recommendedName>
</protein>
<dbReference type="PANTHER" id="PTHR40094:SF1">
    <property type="entry name" value="UBIQUITIN DOMAIN-CONTAINING PROTEIN"/>
    <property type="match status" value="1"/>
</dbReference>